<dbReference type="GO" id="GO:0019082">
    <property type="term" value="P:viral protein processing"/>
    <property type="evidence" value="ECO:0007669"/>
    <property type="project" value="UniProtKB-UniRule"/>
</dbReference>
<dbReference type="Gene3D" id="1.10.287.210">
    <property type="match status" value="1"/>
</dbReference>
<feature type="transmembrane region" description="Helical" evidence="34">
    <location>
        <begin position="681"/>
        <end position="708"/>
    </location>
</feature>
<organismHost>
    <name type="scientific">Homo sapiens</name>
    <name type="common">Human</name>
    <dbReference type="NCBI Taxonomy" id="9606"/>
</organismHost>
<evidence type="ECO:0000256" key="19">
    <source>
        <dbReference type="ARBA" id="ARBA00022870"/>
    </source>
</evidence>
<dbReference type="GO" id="GO:1903908">
    <property type="term" value="P:positive regulation of plasma membrane raft polarization"/>
    <property type="evidence" value="ECO:0007669"/>
    <property type="project" value="UniProtKB-UniRule"/>
</dbReference>
<accession>H2F186</accession>
<keyword evidence="7 33" id="KW-1168">Fusion of virus membrane with host membrane</keyword>
<evidence type="ECO:0000256" key="21">
    <source>
        <dbReference type="ARBA" id="ARBA00022890"/>
    </source>
</evidence>
<comment type="PTM">
    <text evidence="33">Palmitoylation of the transmembrane protein and of Env polyprotein (prior to its proteolytic cleavage) is essential for their association with host cell membrane lipid rafts. Palmitoylation is therefore required for envelope trafficking to classical lipid rafts, but not for viral replication.</text>
</comment>
<keyword evidence="24 33" id="KW-0175">Coiled coil</keyword>
<reference evidence="38" key="2">
    <citation type="journal article" date="2012" name="PLoS Pathog.">
        <title>Absence of HIV-1 Evolution in the Gut-Associated Lymphoid Tissue from Patients on Combination Antiviral Therapy Initiated during Primary Infection.</title>
        <authorList>
            <person name="Evering T.H."/>
            <person name="Mehandru S."/>
            <person name="Racz P."/>
            <person name="Tenner-Racz K."/>
            <person name="Poles M.A."/>
            <person name="Figueroa A."/>
            <person name="Mohri H."/>
            <person name="Markowitz M."/>
        </authorList>
    </citation>
    <scope>NUCLEOTIDE SEQUENCE</scope>
    <source>
        <strain evidence="38">F2P5219F8b</strain>
    </source>
</reference>
<evidence type="ECO:0000256" key="9">
    <source>
        <dbReference type="ARBA" id="ARBA00022511"/>
    </source>
</evidence>
<dbReference type="InterPro" id="IPR036377">
    <property type="entry name" value="Gp120_core_sf"/>
</dbReference>
<evidence type="ECO:0000256" key="23">
    <source>
        <dbReference type="ARBA" id="ARBA00023046"/>
    </source>
</evidence>
<dbReference type="InterPro" id="IPR037527">
    <property type="entry name" value="Gp160"/>
</dbReference>
<evidence type="ECO:0000256" key="1">
    <source>
        <dbReference type="ARBA" id="ARBA00004402"/>
    </source>
</evidence>
<dbReference type="GO" id="GO:0075512">
    <property type="term" value="P:clathrin-dependent endocytosis of virus by host cell"/>
    <property type="evidence" value="ECO:0007669"/>
    <property type="project" value="UniProtKB-UniRule"/>
</dbReference>
<feature type="site" description="Cleavage; by host furin" evidence="33">
    <location>
        <begin position="513"/>
        <end position="514"/>
    </location>
</feature>
<evidence type="ECO:0000256" key="2">
    <source>
        <dbReference type="ARBA" id="ARBA00004433"/>
    </source>
</evidence>
<evidence type="ECO:0000256" key="22">
    <source>
        <dbReference type="ARBA" id="ARBA00022989"/>
    </source>
</evidence>
<comment type="domain">
    <text evidence="33">The CD4-binding region is targeted by the antibody b12.</text>
</comment>
<comment type="subcellular location">
    <subcellularLocation>
        <location evidence="3">Host cell membrane</location>
        <topology evidence="3">Peripheral membrane protein</topology>
    </subcellularLocation>
    <subcellularLocation>
        <location evidence="1">Host cell membrane</location>
        <topology evidence="1">Single-pass type I membrane protein</topology>
    </subcellularLocation>
    <subcellularLocation>
        <location evidence="2">Host endosome membrane</location>
        <topology evidence="2">Peripheral membrane protein</topology>
    </subcellularLocation>
    <subcellularLocation>
        <location evidence="5">Host endosome membrane</location>
        <topology evidence="5">Single-pass type I membrane protein</topology>
    </subcellularLocation>
    <subcellularLocation>
        <location evidence="6">Virion membrane</location>
        <topology evidence="6">Peripheral membrane protein</topology>
    </subcellularLocation>
    <subcellularLocation>
        <location evidence="4">Virion membrane</location>
        <topology evidence="4">Single-pass type I membrane protein</topology>
    </subcellularLocation>
</comment>
<feature type="region of interest" description="Disordered" evidence="35">
    <location>
        <begin position="720"/>
        <end position="745"/>
    </location>
</feature>
<comment type="function">
    <text evidence="33">Transmembrane protein gp41: Acts as a class I viral fusion protein. Under the current model, the protein has at least 3 conformational states: pre-fusion native state, pre-hairpin intermediate state, and post-fusion hairpin state. During fusion of viral and target intracellular membranes, the coiled coil regions (heptad repeats) assume a trimer-of-hairpins structure, positioning the fusion peptide in close proximity to the C-terminal region of the ectodomain. The formation of this structure appears to drive apposition and subsequent fusion of viral and target cell membranes. Complete fusion occurs in host cell endosomes and is dynamin-dependent, however some lipid transfer might occur at the plasma membrane. The virus undergoes clathrin-dependent internalization long before endosomal fusion, thus minimizing the surface exposure of conserved viral epitopes during fusion and reducing the efficacy of inhibitors targeting these epitopes. Membranes fusion leads to delivery of the nucleocapsid into the cytoplasm.</text>
</comment>
<dbReference type="FunFam" id="2.170.40.20:FF:000003">
    <property type="entry name" value="Envelope glycoprotein gp160"/>
    <property type="match status" value="1"/>
</dbReference>
<feature type="topological domain" description="Cytoplasmic" evidence="33">
    <location>
        <begin position="709"/>
        <end position="859"/>
    </location>
</feature>
<comment type="subunit">
    <text evidence="33">The mature envelope protein (Env) consists of a homotrimer of non-covalently associated gp120-gp41 heterodimers. The resulting complex protrudes from the virus surface as a spike. There seems to be as few as 10 spikes on the average virion. Surface protein gp120 interacts with host CD4, CCR5 and CXCR4. Gp120 also interacts with the C-type lectins CD209/DC-SIGN and CLEC4M/DC-SIGNR (collectively referred to as DC-SIGN(R)). Gp120 and gp41 interact with GalCer. Gp120 interacts with host ITGA4/ITGB7 complex; on CD4+ T-cells, this interaction results in rapid activation of integrin ITGAL/LFA-1, which facilitates efficient cell-to-cell spreading of HIV-1. Gp120 interacts with cell-associated heparan sulfate; this interaction increases virus infectivity on permissive cells and may be involved in infection of CD4- cells.</text>
</comment>
<comment type="subcellular location">
    <molecule>Transmembrane protein gp41</molecule>
    <subcellularLocation>
        <location evidence="33">Virion membrane</location>
        <topology evidence="33">Single-pass type I membrane protein</topology>
    </subcellularLocation>
    <subcellularLocation>
        <location evidence="33">Host cell membrane</location>
        <topology evidence="33">Single-pass type I membrane protein</topology>
    </subcellularLocation>
    <subcellularLocation>
        <location evidence="33">Host endosome membrane</location>
        <topology evidence="33">Single-pass type I membrane protein</topology>
    </subcellularLocation>
    <text evidence="33">It is probably concentrated at the site of budding and incorporated into the virions possibly by contacts between the cytoplasmic tail of Env and the N-terminus of Gag.</text>
</comment>
<evidence type="ECO:0000256" key="32">
    <source>
        <dbReference type="ARBA" id="ARBA00062028"/>
    </source>
</evidence>
<dbReference type="CDD" id="cd09909">
    <property type="entry name" value="HIV-1-like_HR1-HR2"/>
    <property type="match status" value="1"/>
</dbReference>
<dbReference type="SUPFAM" id="SSF56502">
    <property type="entry name" value="gp120 core"/>
    <property type="match status" value="2"/>
</dbReference>
<keyword evidence="18 33" id="KW-0946">Virion</keyword>
<comment type="function">
    <text evidence="33">Envelope glycoprotein gp160: Oligomerizes in the host endoplasmic reticulum into predominantly trimers. In a second time, gp160 transits in the host Golgi, where glycosylation is completed. The precursor is then proteolytically cleaved in the trans-Golgi and thereby activated by cellular furin or furin-like proteases to produce gp120 and gp41.</text>
</comment>
<evidence type="ECO:0000256" key="33">
    <source>
        <dbReference type="HAMAP-Rule" id="MF_04083"/>
    </source>
</evidence>
<keyword evidence="25 33" id="KW-0472">Membrane</keyword>
<evidence type="ECO:0000256" key="4">
    <source>
        <dbReference type="ARBA" id="ARBA00004563"/>
    </source>
</evidence>
<evidence type="ECO:0000256" key="20">
    <source>
        <dbReference type="ARBA" id="ARBA00022879"/>
    </source>
</evidence>
<comment type="caution">
    <text evidence="33 34">Lacks conserved residue(s) required for the propagation of feature annotation.</text>
</comment>
<dbReference type="Gene3D" id="1.20.5.490">
    <property type="entry name" value="Single helix bin"/>
    <property type="match status" value="1"/>
</dbReference>
<evidence type="ECO:0000256" key="25">
    <source>
        <dbReference type="ARBA" id="ARBA00023136"/>
    </source>
</evidence>
<comment type="subunit">
    <text evidence="32">The mature envelope protein (Env) consists of a homotrimer of non-covalently associated gp120-gp41 heterodimers. The resulting complex protrudes from the virus surface as a spike. There seems to be as few as 10 spikes on the average virion. Interacts with host CD4, CCR5 and CXCR4. Gp120 also interacts with the C-type lectins CD209/DC-SIGN and CLEC4M/DC-SIGNR (collectively referred to as DC-SIGN(R)). Gp120 and gp41 interact with GalCer. Gp120 interacts with host ITGA4/ITGB7 complex; on CD4+ T-cells, this interaction results in rapid activation of integrin ITGAL/LFA-1, which facilitates efficient cell-to-cell spreading of HIV-1. Gp120 interacts with cell-associated heparan sulfate; this interaction increases virus infectivity on permissive cells and may be involved in infection of CD4- cells.</text>
</comment>
<dbReference type="GO" id="GO:0019062">
    <property type="term" value="P:virion attachment to host cell"/>
    <property type="evidence" value="ECO:0007669"/>
    <property type="project" value="UniProtKB-UniRule"/>
</dbReference>
<evidence type="ECO:0000256" key="11">
    <source>
        <dbReference type="ARBA" id="ARBA00022581"/>
    </source>
</evidence>
<comment type="domain">
    <text evidence="33">Some of the most genetically diverse regions of the viral genome are present in Env. They are called variable regions 1 through 5 (V1 through V5). Coreceptor usage of gp120 is determined mainly by the primary structure of the third variable region (V3) in the outer domain of gp120. The sequence of V3 determines which coreceptor, CCR5 and/or CXCR4 (corresponding to R5/macrophage, X4/T cell and R5X4/T cell and macrophage tropism), is used to trigger the fusion potential of the Env complex, and hence which cells the virus can infect. Binding to CCR5 involves a region adjacent in addition to V3.</text>
</comment>
<evidence type="ECO:0000313" key="38">
    <source>
        <dbReference type="EMBL" id="AEX89858.1"/>
    </source>
</evidence>
<comment type="domain">
    <text evidence="33 34">The 17 amino acids long immunosuppressive region is present in many retroviral envelope proteins. Synthetic peptides derived from this relatively conserved sequence inhibit immune function in vitro and in vivo.</text>
</comment>
<evidence type="ECO:0000259" key="36">
    <source>
        <dbReference type="Pfam" id="PF00516"/>
    </source>
</evidence>
<feature type="region of interest" description="Immunosuppression" evidence="33">
    <location>
        <begin position="577"/>
        <end position="595"/>
    </location>
</feature>
<evidence type="ECO:0000256" key="10">
    <source>
        <dbReference type="ARBA" id="ARBA00022570"/>
    </source>
</evidence>
<comment type="domain">
    <text evidence="33">The membrane proximal external region (MPER) present in gp41 is a tryptophan-rich region recognized by the antibodies 2F5, Z13, and 4E10. MPER seems to play a role in fusion.</text>
</comment>
<feature type="disulfide bond" evidence="33">
    <location>
        <begin position="222"/>
        <end position="251"/>
    </location>
</feature>
<keyword evidence="17 33" id="KW-1161">Viral attachment to host cell</keyword>
<keyword evidence="29 33" id="KW-0899">Viral immunoevasion</keyword>
<feature type="coiled-coil region" evidence="33">
    <location>
        <begin position="636"/>
        <end position="670"/>
    </location>
</feature>
<comment type="function">
    <text evidence="33">Surface protein gp120: Attaches the virus to the host lymphoid cell by binding to the primary receptor CD4. This interaction induces a structural rearrangement creating a high affinity binding site for a chemokine coreceptor like CXCR4 and/or CCR5. Acts as a ligand for CD209/DC-SIGN and CLEC4M/DC-SIGNR, which are respectively found on dendritic cells (DCs), and on endothelial cells of liver sinusoids and lymph node sinuses. These interactions allow capture of viral particles at mucosal surfaces by these cells and subsequent transmission to permissive cells. HIV subverts the migration properties of dendritic cells to gain access to CD4+ T-cells in lymph nodes. Virus transmission to permissive T-cells occurs either in trans (without DCs infection, through viral capture and transmission), or in cis (following DCs productive infection, through the usual CD4-gp120 interaction), thereby inducing a robust infection. In trans infection, bound virions remain infectious over days and it is proposed that they are not degraded, but protected in non-lysosomal acidic organelles within the DCs close to the cell membrane thus contributing to the viral infectious potential during DCs' migration from the periphery to the lymphoid tissues. On arrival at lymphoid tissues, intact virions recycle back to DCs' cell surface allowing virus transmission to CD4+ T-cells.</text>
</comment>
<keyword evidence="9 33" id="KW-1032">Host cell membrane</keyword>
<feature type="disulfide bond" evidence="33">
    <location>
        <begin position="232"/>
        <end position="243"/>
    </location>
</feature>
<evidence type="ECO:0000256" key="31">
    <source>
        <dbReference type="ARBA" id="ARBA00023296"/>
    </source>
</evidence>
<dbReference type="InterPro" id="IPR000328">
    <property type="entry name" value="GP41-like"/>
</dbReference>
<evidence type="ECO:0000256" key="26">
    <source>
        <dbReference type="ARBA" id="ARBA00023139"/>
    </source>
</evidence>
<feature type="short sequence motif" description="Di-leucine internalization motif" evidence="33">
    <location>
        <begin position="858"/>
        <end position="859"/>
    </location>
</feature>
<feature type="transmembrane region" description="Helical" evidence="34">
    <location>
        <begin position="12"/>
        <end position="32"/>
    </location>
</feature>
<evidence type="ECO:0000256" key="17">
    <source>
        <dbReference type="ARBA" id="ARBA00022804"/>
    </source>
</evidence>
<dbReference type="InterPro" id="IPR000777">
    <property type="entry name" value="HIV1_Gp120"/>
</dbReference>
<comment type="miscellaneous">
    <text evidence="33">Inhibitors targeting HIV-1 viral envelope proteins are used as antiretroviral drugs. Attachment of virions to the cell surface via non-specific interactions and CD4 binding can be blocked by inhibitors that include cyanovirin-N, cyclotriazadisulfonamide analogs, PRO 2000, TNX 355 and PRO 542. In addition, BMS 806 can block CD4-induced conformational changes. Env interactions with the coreceptor molecules can be targeted by CCR5 antagonists including SCH-D, maraviroc (UK 427857) and aplaviroc (GW 873140), and the CXCR4 antagonist AMD 070. Fusion of viral and cellular membranes can be inhibited by peptides such as enfuvirtide and tifuvirtide (T 1249). Resistance to inhibitors associated with mutations in Env are observed. Most of the time, single mutations confer only a modest reduction in drug susceptibility. Combination of several mutations is usually required to develop a high-level drug resistance.</text>
</comment>
<comment type="similarity">
    <text evidence="33">Belongs to the HIV-1 env protein family.</text>
</comment>
<evidence type="ECO:0000256" key="12">
    <source>
        <dbReference type="ARBA" id="ARBA00022595"/>
    </source>
</evidence>
<sequence length="859" mass="97493">MRVKEIRRNWQHLWRWGTMLLRGIMLLGMLMICSATEKLWVTVYYGVPVWKEATTTLFCASDAKAYDTEVHNVWATHACVPTDPNPQEVVLKNVTEEFNMWENNMVEQMQEDIISLWDQSLKPCVKLTPLCVTLTCTDYYGNNNGNGTAIGDGTDVKNCSFNITSSIKDRLQKEYALFYKSDITPIDRNDSNSSYILTSCNTSVITQACPKVTFDPIPIHYCTPAGFAILQCNNKTFQGKGPCNNVSTVQCTHGIRPVVSTQLLLNGSLAEEGIVIRSENISSNTKNIIVQLDKAVNINCTRPNNNTRRSIHIGPGRAFDATGEIIGDIRQAHCNISAIQWEQTLKGIAAKLLEIKELENKTIVFKSSSGGDQEIVTHSFNCGGEFFYCNTTPLFNSSWNLNETKGNTTKPGNGTITLQCRIKQFVNMWQRVGKAMYAPPIRGRIKCSSNITGLILTRDGNMNSTKNETFRPGGGDMRDNWRSELYKYKVVKIEPLGVAPTRAKRRVVQREKRAVGALGAMFLGFLGAAGSTMGAASVTLTVQARLLLSGIVQQQNNLLKAIEAQQRLLQLTVWGIKQLQARLLAVERYLKDQQLLGIWGCSGKLICTTNVPWNSSWSNKSLDYIWDNMTWMEWEREINNYTGLIYNLIEDSQNQQEKNEQELLELDKWASLWNWFDISNWLWYIKIFIMIIGGLIGLRIVFTVLSIVNRIRQGYSPLSFQTRLPNPRGPDRPDETEEEGGDRDRGRSVRLVDGFLALIWDDLRSLCLFSYHRLRDLLLIIARIVELLGRRGWEILKYWWSLLQYWSQELKNSAVSLFNAIAIAVAEGTDRIIEGAQRIFRAILHIPRRIRQGLERALL</sequence>
<dbReference type="GO" id="GO:0016020">
    <property type="term" value="C:membrane"/>
    <property type="evidence" value="ECO:0007669"/>
    <property type="project" value="UniProtKB-UniRule"/>
</dbReference>
<keyword evidence="15 33" id="KW-0053">Apoptosis</keyword>
<keyword evidence="22 33" id="KW-1133">Transmembrane helix</keyword>
<dbReference type="HAMAP" id="MF_04083">
    <property type="entry name" value="HIV_ENV"/>
    <property type="match status" value="1"/>
</dbReference>
<evidence type="ECO:0000256" key="16">
    <source>
        <dbReference type="ARBA" id="ARBA00022729"/>
    </source>
</evidence>
<feature type="region of interest" description="V5" evidence="33">
    <location>
        <begin position="463"/>
        <end position="473"/>
    </location>
</feature>
<feature type="domain" description="Retroviral envelope protein GP41-like" evidence="37">
    <location>
        <begin position="533"/>
        <end position="722"/>
    </location>
</feature>
<keyword evidence="20 33" id="KW-0261">Viral envelope protein</keyword>
<dbReference type="Pfam" id="PF00517">
    <property type="entry name" value="GP41"/>
    <property type="match status" value="1"/>
</dbReference>
<protein>
    <recommendedName>
        <fullName evidence="33">Envelope glycoprotein gp160</fullName>
    </recommendedName>
    <alternativeName>
        <fullName evidence="33">Env polyprotein</fullName>
    </alternativeName>
    <component>
        <recommendedName>
            <fullName evidence="33">Surface protein gp120</fullName>
            <shortName evidence="33">SU</shortName>
        </recommendedName>
        <alternativeName>
            <fullName evidence="33">Glycoprotein 120</fullName>
            <shortName evidence="33">gp120</shortName>
        </alternativeName>
    </component>
    <component>
        <recommendedName>
            <fullName evidence="33">Transmembrane protein gp41</fullName>
            <shortName evidence="33">TM</shortName>
        </recommendedName>
        <alternativeName>
            <fullName evidence="33">Glycoprotein 41</fullName>
            <shortName evidence="33">gp41</shortName>
        </alternativeName>
    </component>
</protein>
<keyword evidence="12 33" id="KW-1162">Viral penetration into host cytoplasm</keyword>
<evidence type="ECO:0000256" key="28">
    <source>
        <dbReference type="ARBA" id="ARBA00023180"/>
    </source>
</evidence>
<comment type="miscellaneous">
    <text evidence="33">HIV-1 lineages are divided in three main groups, M (for Major), O (for Outlier), and N (for New, or Non-M, Non-O). The vast majority of strains found worldwide belong to the group M. Group O seems to be endemic to and largely confined to Cameroon and neighboring countries in West Central Africa, where these viruses represent a small minority of HIV-1 strains. The group N is represented by a limited number of isolates from Cameroonian persons. The group M is further subdivided in 9 clades or subtypes (A to D, F to H, J and K).</text>
</comment>
<feature type="domain" description="Human immunodeficiency virus 1 envelope glycoprotein Gp120" evidence="36">
    <location>
        <begin position="39"/>
        <end position="145"/>
    </location>
</feature>
<evidence type="ECO:0000256" key="24">
    <source>
        <dbReference type="ARBA" id="ARBA00023054"/>
    </source>
</evidence>
<feature type="region of interest" description="CD4-binding loop" evidence="33">
    <location>
        <begin position="368"/>
        <end position="378"/>
    </location>
</feature>
<feature type="region of interest" description="MPER; binding to GalCer" evidence="33">
    <location>
        <begin position="665"/>
        <end position="686"/>
    </location>
</feature>
<keyword evidence="21 33" id="KW-1164">Virus endocytosis by host</keyword>
<comment type="subcellular location">
    <molecule>Surface protein gp120</molecule>
    <subcellularLocation>
        <location evidence="33">Virion membrane</location>
        <topology evidence="33">Peripheral membrane protein</topology>
    </subcellularLocation>
    <subcellularLocation>
        <location evidence="33">Host cell membrane</location>
        <topology evidence="33">Peripheral membrane protein</topology>
    </subcellularLocation>
    <subcellularLocation>
        <location evidence="33">Host endosome membrane</location>
        <topology evidence="33">Single-pass type I membrane protein</topology>
    </subcellularLocation>
    <text evidence="33">The surface protein is not anchored to the viral envelope, but associates with the extravirion surface through its binding to TM. It is probably concentrated at the site of budding and incorporated into the virions possibly by contacts between the cytoplasmic tail of Env and the N-terminus of Gag.</text>
</comment>
<feature type="chain" id="PRO_5023518600" description="Transmembrane protein gp41" evidence="33">
    <location>
        <begin position="514"/>
        <end position="859"/>
    </location>
</feature>
<comment type="domain">
    <text evidence="33">The YXXL motif is involved in determining the exact site of viral release at the surface of infected mononuclear cells and promotes endocytosis. YXXL and di-leucine endocytosis motifs interact directly or indirectly with the clathrin adapter complexes, opperate independently, and their activities are not additive.</text>
</comment>
<feature type="disulfide bond" evidence="33">
    <location>
        <begin position="59"/>
        <end position="79"/>
    </location>
</feature>
<feature type="chain" id="PRO_5023518599" description="Envelope glycoprotein gp160" evidence="33">
    <location>
        <begin position="38"/>
        <end position="859"/>
    </location>
</feature>
<dbReference type="GO" id="GO:0019031">
    <property type="term" value="C:viral envelope"/>
    <property type="evidence" value="ECO:0007669"/>
    <property type="project" value="UniProtKB-KW"/>
</dbReference>
<comment type="PTM">
    <text evidence="33">Specific enzymatic cleavages in vivo yield mature proteins. Envelope glycoproteins are synthesized as a inactive precursor that is heavily N-glycosylated and processed likely by host cell furin in the Golgi to yield the mature SU and TM proteins. The cleavage site between SU and TM requires the minimal sequence [KR]-X-[KR]-R. About 2 of the 9 disulfide bonds of gp41 are reduced by P4HB/PDI, following binding to CD4 receptor.</text>
</comment>
<keyword evidence="16 33" id="KW-0732">Signal</keyword>
<feature type="lipid moiety-binding region" description="S-palmitoyl cysteine; by host" evidence="33">
    <location>
        <position position="767"/>
    </location>
</feature>
<keyword evidence="19 33" id="KW-1043">Host membrane</keyword>
<evidence type="ECO:0000256" key="18">
    <source>
        <dbReference type="ARBA" id="ARBA00022844"/>
    </source>
</evidence>
<dbReference type="GO" id="GO:0044175">
    <property type="term" value="C:host cell endosome membrane"/>
    <property type="evidence" value="ECO:0007669"/>
    <property type="project" value="UniProtKB-SubCell"/>
</dbReference>
<feature type="domain" description="Human immunodeficiency virus 1 envelope glycoprotein Gp120" evidence="36">
    <location>
        <begin position="146"/>
        <end position="513"/>
    </location>
</feature>
<evidence type="ECO:0000256" key="13">
    <source>
        <dbReference type="ARBA" id="ARBA00022685"/>
    </source>
</evidence>
<name>H2F186_HV1</name>
<dbReference type="GO" id="GO:0019064">
    <property type="term" value="P:fusion of virus membrane with host plasma membrane"/>
    <property type="evidence" value="ECO:0007669"/>
    <property type="project" value="UniProtKB-UniRule"/>
</dbReference>
<feature type="short sequence motif" description="YXXL motif; contains endocytosis signal" evidence="33">
    <location>
        <begin position="715"/>
        <end position="718"/>
    </location>
</feature>
<organism evidence="38">
    <name type="scientific">Human immunodeficiency virus type 1</name>
    <name type="common">HIV-1</name>
    <dbReference type="NCBI Taxonomy" id="11676"/>
    <lineage>
        <taxon>Viruses</taxon>
        <taxon>Riboviria</taxon>
        <taxon>Pararnavirae</taxon>
        <taxon>Artverviricota</taxon>
        <taxon>Revtraviricetes</taxon>
        <taxon>Ortervirales</taxon>
        <taxon>Retroviridae</taxon>
        <taxon>Orthoretrovirinae</taxon>
        <taxon>Lentivirus</taxon>
        <taxon>Lentivirus humimdef1</taxon>
    </lineage>
</organism>
<dbReference type="FunFam" id="1.20.5.490:FF:000001">
    <property type="entry name" value="Envelope glycoprotein gp160"/>
    <property type="match status" value="1"/>
</dbReference>
<evidence type="ECO:0000256" key="15">
    <source>
        <dbReference type="ARBA" id="ARBA00022703"/>
    </source>
</evidence>
<keyword evidence="8 33" id="KW-1170">Fusion of virus membrane with host endosomal membrane</keyword>
<reference evidence="38" key="1">
    <citation type="submission" date="2011-12" db="EMBL/GenBank/DDBJ databases">
        <authorList>
            <person name="Evering T."/>
            <person name="Mehandru S."/>
            <person name="Racz P."/>
            <person name="Tenner-Racz K."/>
            <person name="Poles M."/>
            <person name="Figueroa A."/>
            <person name="Mohri H."/>
            <person name="Markowitz M."/>
        </authorList>
    </citation>
    <scope>NUCLEOTIDE SEQUENCE</scope>
    <source>
        <strain evidence="38">F2P5219F8b</strain>
    </source>
</reference>
<keyword evidence="31 33" id="KW-1160">Virus entry into host cell</keyword>
<dbReference type="GO" id="GO:0020002">
    <property type="term" value="C:host cell plasma membrane"/>
    <property type="evidence" value="ECO:0007669"/>
    <property type="project" value="UniProtKB-SubCell"/>
</dbReference>
<evidence type="ECO:0000256" key="14">
    <source>
        <dbReference type="ARBA" id="ARBA00022692"/>
    </source>
</evidence>
<keyword evidence="30 33" id="KW-0449">Lipoprotein</keyword>
<evidence type="ECO:0000256" key="34">
    <source>
        <dbReference type="RuleBase" id="RU363095"/>
    </source>
</evidence>
<evidence type="ECO:0000259" key="37">
    <source>
        <dbReference type="Pfam" id="PF00517"/>
    </source>
</evidence>
<dbReference type="Pfam" id="PF00516">
    <property type="entry name" value="GP120"/>
    <property type="match status" value="2"/>
</dbReference>
<evidence type="ECO:0000256" key="27">
    <source>
        <dbReference type="ARBA" id="ARBA00023157"/>
    </source>
</evidence>
<feature type="disulfide bond" evidence="33">
    <location>
        <begin position="601"/>
        <end position="607"/>
    </location>
</feature>
<keyword evidence="23 33" id="KW-1039">Host endosome</keyword>
<dbReference type="GO" id="GO:1903911">
    <property type="term" value="P:positive regulation of receptor clustering"/>
    <property type="evidence" value="ECO:0007669"/>
    <property type="project" value="UniProtKB-UniRule"/>
</dbReference>
<keyword evidence="13 33" id="KW-0165">Cleavage on pair of basic residues</keyword>
<evidence type="ECO:0000256" key="35">
    <source>
        <dbReference type="SAM" id="MobiDB-lite"/>
    </source>
</evidence>
<dbReference type="Gene3D" id="2.170.40.20">
    <property type="entry name" value="Human immunodeficiency virus 1, Gp160, envelope glycoprotein"/>
    <property type="match status" value="2"/>
</dbReference>
<dbReference type="FunFam" id="1.10.287.210:FF:000001">
    <property type="entry name" value="Envelope glycoprotein gp160"/>
    <property type="match status" value="1"/>
</dbReference>
<dbReference type="GO" id="GO:0005198">
    <property type="term" value="F:structural molecule activity"/>
    <property type="evidence" value="ECO:0007669"/>
    <property type="project" value="UniProtKB-UniRule"/>
</dbReference>
<keyword evidence="28 33" id="KW-0325">Glycoprotein</keyword>
<dbReference type="GO" id="GO:0052031">
    <property type="term" value="P:symbiont-mediated perturbation of host defense response"/>
    <property type="evidence" value="ECO:0007669"/>
    <property type="project" value="UniProtKB-UniRule"/>
</dbReference>
<evidence type="ECO:0000256" key="29">
    <source>
        <dbReference type="ARBA" id="ARBA00023280"/>
    </source>
</evidence>
<evidence type="ECO:0000256" key="7">
    <source>
        <dbReference type="ARBA" id="ARBA00022506"/>
    </source>
</evidence>
<dbReference type="FunFam" id="2.170.40.20:FF:000001">
    <property type="entry name" value="Envelope glycoprotein gp160"/>
    <property type="match status" value="1"/>
</dbReference>
<keyword evidence="14 33" id="KW-0812">Transmembrane</keyword>
<dbReference type="GO" id="GO:0055036">
    <property type="term" value="C:virion membrane"/>
    <property type="evidence" value="ECO:0007669"/>
    <property type="project" value="UniProtKB-SubCell"/>
</dbReference>
<dbReference type="SUPFAM" id="SSF58069">
    <property type="entry name" value="Virus ectodomain"/>
    <property type="match status" value="1"/>
</dbReference>
<keyword evidence="11 33" id="KW-0945">Host-virus interaction</keyword>
<proteinExistence type="inferred from homology"/>
<comment type="PTM">
    <text evidence="33">Highly glycosylated by host. The high number of glycan on the protein is reffered to as 'glycan shield' because it contributes to hide protein sequence from adaptive immune system.</text>
</comment>
<evidence type="ECO:0000256" key="3">
    <source>
        <dbReference type="ARBA" id="ARBA00004505"/>
    </source>
</evidence>
<evidence type="ECO:0000256" key="30">
    <source>
        <dbReference type="ARBA" id="ARBA00023288"/>
    </source>
</evidence>
<dbReference type="GO" id="GO:0039654">
    <property type="term" value="P:fusion of virus membrane with host endosome membrane"/>
    <property type="evidence" value="ECO:0007669"/>
    <property type="project" value="UniProtKB-UniRule"/>
</dbReference>
<evidence type="ECO:0000256" key="5">
    <source>
        <dbReference type="ARBA" id="ARBA00004578"/>
    </source>
</evidence>
<gene>
    <name evidence="33 38" type="primary">env</name>
</gene>
<dbReference type="EMBL" id="JQ250919">
    <property type="protein sequence ID" value="AEX89858.1"/>
    <property type="molecule type" value="Genomic_DNA"/>
</dbReference>
<keyword evidence="27 33" id="KW-1015">Disulfide bond</keyword>
<keyword evidence="26 33" id="KW-0564">Palmitate</keyword>
<keyword evidence="10 33" id="KW-1165">Clathrin-mediated endocytosis of virus by host</keyword>
<evidence type="ECO:0000256" key="6">
    <source>
        <dbReference type="ARBA" id="ARBA00004650"/>
    </source>
</evidence>
<evidence type="ECO:0000256" key="8">
    <source>
        <dbReference type="ARBA" id="ARBA00022510"/>
    </source>
</evidence>